<organism evidence="4 5">
    <name type="scientific">Aromia moschata</name>
    <dbReference type="NCBI Taxonomy" id="1265417"/>
    <lineage>
        <taxon>Eukaryota</taxon>
        <taxon>Metazoa</taxon>
        <taxon>Ecdysozoa</taxon>
        <taxon>Arthropoda</taxon>
        <taxon>Hexapoda</taxon>
        <taxon>Insecta</taxon>
        <taxon>Pterygota</taxon>
        <taxon>Neoptera</taxon>
        <taxon>Endopterygota</taxon>
        <taxon>Coleoptera</taxon>
        <taxon>Polyphaga</taxon>
        <taxon>Cucujiformia</taxon>
        <taxon>Chrysomeloidea</taxon>
        <taxon>Cerambycidae</taxon>
        <taxon>Cerambycinae</taxon>
        <taxon>Callichromatini</taxon>
        <taxon>Aromia</taxon>
    </lineage>
</organism>
<dbReference type="InterPro" id="IPR050468">
    <property type="entry name" value="Cuticle_Struct_Prot"/>
</dbReference>
<dbReference type="GO" id="GO:0062129">
    <property type="term" value="C:chitin-based extracellular matrix"/>
    <property type="evidence" value="ECO:0007669"/>
    <property type="project" value="TreeGrafter"/>
</dbReference>
<name>A0AAV8YVN4_9CUCU</name>
<dbReference type="GO" id="GO:0008010">
    <property type="term" value="F:structural constituent of chitin-based larval cuticle"/>
    <property type="evidence" value="ECO:0007669"/>
    <property type="project" value="TreeGrafter"/>
</dbReference>
<evidence type="ECO:0000256" key="3">
    <source>
        <dbReference type="SAM" id="MobiDB-lite"/>
    </source>
</evidence>
<dbReference type="InterPro" id="IPR000618">
    <property type="entry name" value="Insect_cuticle"/>
</dbReference>
<dbReference type="AlphaFoldDB" id="A0AAV8YVN4"/>
<proteinExistence type="predicted"/>
<dbReference type="PANTHER" id="PTHR10380:SF173">
    <property type="entry name" value="CUTICULAR PROTEIN 47EF, ISOFORM C-RELATED"/>
    <property type="match status" value="1"/>
</dbReference>
<feature type="region of interest" description="Disordered" evidence="3">
    <location>
        <begin position="281"/>
        <end position="316"/>
    </location>
</feature>
<dbReference type="InterPro" id="IPR031311">
    <property type="entry name" value="CHIT_BIND_RR_consensus"/>
</dbReference>
<dbReference type="EMBL" id="JAPWTK010000041">
    <property type="protein sequence ID" value="KAJ8955039.1"/>
    <property type="molecule type" value="Genomic_DNA"/>
</dbReference>
<evidence type="ECO:0000256" key="1">
    <source>
        <dbReference type="ARBA" id="ARBA00022460"/>
    </source>
</evidence>
<evidence type="ECO:0000313" key="4">
    <source>
        <dbReference type="EMBL" id="KAJ8955039.1"/>
    </source>
</evidence>
<accession>A0AAV8YVN4</accession>
<evidence type="ECO:0000256" key="2">
    <source>
        <dbReference type="PROSITE-ProRule" id="PRU00497"/>
    </source>
</evidence>
<dbReference type="PANTHER" id="PTHR10380">
    <property type="entry name" value="CUTICLE PROTEIN"/>
    <property type="match status" value="1"/>
</dbReference>
<dbReference type="Pfam" id="PF00379">
    <property type="entry name" value="Chitin_bind_4"/>
    <property type="match status" value="1"/>
</dbReference>
<feature type="non-terminal residue" evidence="4">
    <location>
        <position position="1"/>
    </location>
</feature>
<dbReference type="PROSITE" id="PS51155">
    <property type="entry name" value="CHIT_BIND_RR_2"/>
    <property type="match status" value="1"/>
</dbReference>
<sequence length="316" mass="33762">VCPGRQSLRELFASGVVTKMKLFVFALLFAAALSEKLQNNYLPPLSAKTAGGSGSFLSAPRPTFAPSFATGSAFTPSGIATSYAAPPSGPAPSGLYGAPKTYSTGIPTAILRFNNENNGDGSYRFETHSHIPAASTSSPVIYYESALSPITGEGFWLLFPQVVLAVPLKYIILMTYNSVLKLTSILSHAVIPFSHYRYQTENKISQQEQGHVQNAGGTQESTIVHGSYTYEAPDGQTITVEYVADENGFRASGDHIPTPPPIPAAIQRSLEINAAAQKTVGYSSPDFSGPSSGTYQQPQVTRQYLAPTTKSAGYRY</sequence>
<protein>
    <submittedName>
        <fullName evidence="4">Uncharacterized protein</fullName>
    </submittedName>
</protein>
<keyword evidence="1 2" id="KW-0193">Cuticle</keyword>
<dbReference type="PROSITE" id="PS00233">
    <property type="entry name" value="CHIT_BIND_RR_1"/>
    <property type="match status" value="1"/>
</dbReference>
<evidence type="ECO:0000313" key="5">
    <source>
        <dbReference type="Proteomes" id="UP001162162"/>
    </source>
</evidence>
<reference evidence="4" key="1">
    <citation type="journal article" date="2023" name="Insect Mol. Biol.">
        <title>Genome sequencing provides insights into the evolution of gene families encoding plant cell wall-degrading enzymes in longhorned beetles.</title>
        <authorList>
            <person name="Shin N.R."/>
            <person name="Okamura Y."/>
            <person name="Kirsch R."/>
            <person name="Pauchet Y."/>
        </authorList>
    </citation>
    <scope>NUCLEOTIDE SEQUENCE</scope>
    <source>
        <strain evidence="4">AMC_N1</strain>
    </source>
</reference>
<keyword evidence="5" id="KW-1185">Reference proteome</keyword>
<dbReference type="Proteomes" id="UP001162162">
    <property type="component" value="Unassembled WGS sequence"/>
</dbReference>
<gene>
    <name evidence="4" type="ORF">NQ318_000471</name>
</gene>
<comment type="caution">
    <text evidence="4">The sequence shown here is derived from an EMBL/GenBank/DDBJ whole genome shotgun (WGS) entry which is preliminary data.</text>
</comment>